<proteinExistence type="predicted"/>
<organism evidence="2 3">
    <name type="scientific">Mucilaginibacter pineti</name>
    <dbReference type="NCBI Taxonomy" id="1391627"/>
    <lineage>
        <taxon>Bacteria</taxon>
        <taxon>Pseudomonadati</taxon>
        <taxon>Bacteroidota</taxon>
        <taxon>Sphingobacteriia</taxon>
        <taxon>Sphingobacteriales</taxon>
        <taxon>Sphingobacteriaceae</taxon>
        <taxon>Mucilaginibacter</taxon>
    </lineage>
</organism>
<feature type="chain" id="PRO_5011700970" description="MG2 domain-containing protein" evidence="1">
    <location>
        <begin position="24"/>
        <end position="944"/>
    </location>
</feature>
<name>A0A1G6Y195_9SPHI</name>
<dbReference type="STRING" id="1391627.SAMN05216464_102719"/>
<evidence type="ECO:0000256" key="1">
    <source>
        <dbReference type="SAM" id="SignalP"/>
    </source>
</evidence>
<reference evidence="2 3" key="1">
    <citation type="submission" date="2016-10" db="EMBL/GenBank/DDBJ databases">
        <authorList>
            <person name="de Groot N.N."/>
        </authorList>
    </citation>
    <scope>NUCLEOTIDE SEQUENCE [LARGE SCALE GENOMIC DNA]</scope>
    <source>
        <strain evidence="2 3">47C3B</strain>
    </source>
</reference>
<sequence length="944" mass="103853">MTNKAKFCLALSVVIIISFKVFKSAAQTAPTGGIDNVLSAVANRQIAEAKESVYLQFDKPYYSAGDTIWYKAYVFDAASLGSTTKSGLLHINISNEKGEIVKNFVLPLIIGLGWGNIPLDEHLMPPGTYTIRAYTNWMRNYSDEPAFTQTFYINGKTDNAWLVKAVVAINGKKDSAALNLSFNNLNAEPVRVQSMRLRISSGGKYLAGGKVQTRVDGLLGISFPLPIKAIGKQVLLSITEDSKEITKQQIIMPLAVNRAANTDVQFMPEGGNLVEGINGNIGFKATGEDGSSVPVSGEIIDRSGAVITTFKTRFNGMGNFQFKPLPGETYTASINFPGGLKKSYPIPDVKPLGTVFNVVNPKDTVALLATINASSQGGIYYIIGQGRGLASYGAIIRLTGKDRTIKIPKNIFPTGIARISLLDQNRKLLNERLVYIDHQDRLKINVTTNKQTYGKRDSVALQFNVTDEANNPVKGSFSVAVTDNGQVKTDSISQGNIITRMLITAGVKGDIETPGHYLQQTPEAWADLDLLLYTQGWTAYDWDGLFTPAKEPKFKAETQFEVSGKVTNVFGKAVAGTRVSLFGPRPLIFKDTLTDAKGRFTFSNFPRIDTPIFNIRTVNKNGKAFNVGVEMDVTPPPVFAQTQRVLMPWNANSDTVMINSAVNKKLTDKEEMALLTNGGKMLNEVKIKGVKSVKGSHNLNPLNGAEQVLDENDMIKAGNMSLVKFLQTKINSLTYDPFRGFRIHNKRVHFIFDGINLEDGLYDTEQKKILAQLDQQFLLSENDSKIQQQNIYIESLIDAFTAEDIVGVEVMTSMKNSMLYNSKYNPGDPVDYVRGGPAYVEITTRGKRGPYNKVSIGMALFRGAPLAWPRQHFYSPKYFKKQNMATTTDRRSTIFWEPNLVTGPDGKATLSFYTSDIAGIYTIVMEGADMSGSIGTITQTLKVN</sequence>
<gene>
    <name evidence="2" type="ORF">SAMN05216464_102719</name>
</gene>
<dbReference type="OrthoDB" id="609485at2"/>
<dbReference type="AlphaFoldDB" id="A0A1G6Y195"/>
<dbReference type="RefSeq" id="WP_091147260.1">
    <property type="nucleotide sequence ID" value="NZ_FNAI01000002.1"/>
</dbReference>
<protein>
    <recommendedName>
        <fullName evidence="4">MG2 domain-containing protein</fullName>
    </recommendedName>
</protein>
<keyword evidence="3" id="KW-1185">Reference proteome</keyword>
<evidence type="ECO:0000313" key="3">
    <source>
        <dbReference type="Proteomes" id="UP000199072"/>
    </source>
</evidence>
<accession>A0A1G6Y195</accession>
<evidence type="ECO:0008006" key="4">
    <source>
        <dbReference type="Google" id="ProtNLM"/>
    </source>
</evidence>
<keyword evidence="1" id="KW-0732">Signal</keyword>
<dbReference type="EMBL" id="FNAI01000002">
    <property type="protein sequence ID" value="SDD83396.1"/>
    <property type="molecule type" value="Genomic_DNA"/>
</dbReference>
<feature type="signal peptide" evidence="1">
    <location>
        <begin position="1"/>
        <end position="23"/>
    </location>
</feature>
<dbReference type="Gene3D" id="2.60.40.1930">
    <property type="match status" value="1"/>
</dbReference>
<evidence type="ECO:0000313" key="2">
    <source>
        <dbReference type="EMBL" id="SDD83396.1"/>
    </source>
</evidence>
<dbReference type="Proteomes" id="UP000199072">
    <property type="component" value="Unassembled WGS sequence"/>
</dbReference>